<dbReference type="SMART" id="SM00355">
    <property type="entry name" value="ZnF_C2H2"/>
    <property type="match status" value="3"/>
</dbReference>
<gene>
    <name evidence="9" type="ORF">PGQ11_015534</name>
</gene>
<dbReference type="PROSITE" id="PS00028">
    <property type="entry name" value="ZINC_FINGER_C2H2_1"/>
    <property type="match status" value="1"/>
</dbReference>
<keyword evidence="3 6" id="KW-0863">Zinc-finger</keyword>
<evidence type="ECO:0000256" key="3">
    <source>
        <dbReference type="ARBA" id="ARBA00022771"/>
    </source>
</evidence>
<feature type="region of interest" description="Disordered" evidence="7">
    <location>
        <begin position="565"/>
        <end position="603"/>
    </location>
</feature>
<evidence type="ECO:0000313" key="9">
    <source>
        <dbReference type="EMBL" id="KAK8849054.1"/>
    </source>
</evidence>
<feature type="compositionally biased region" description="Polar residues" evidence="7">
    <location>
        <begin position="334"/>
        <end position="345"/>
    </location>
</feature>
<proteinExistence type="predicted"/>
<organism evidence="9 10">
    <name type="scientific">Apiospora arundinis</name>
    <dbReference type="NCBI Taxonomy" id="335852"/>
    <lineage>
        <taxon>Eukaryota</taxon>
        <taxon>Fungi</taxon>
        <taxon>Dikarya</taxon>
        <taxon>Ascomycota</taxon>
        <taxon>Pezizomycotina</taxon>
        <taxon>Sordariomycetes</taxon>
        <taxon>Xylariomycetidae</taxon>
        <taxon>Amphisphaeriales</taxon>
        <taxon>Apiosporaceae</taxon>
        <taxon>Apiospora</taxon>
    </lineage>
</organism>
<feature type="region of interest" description="Disordered" evidence="7">
    <location>
        <begin position="333"/>
        <end position="376"/>
    </location>
</feature>
<protein>
    <recommendedName>
        <fullName evidence="8">C2H2-type domain-containing protein</fullName>
    </recommendedName>
</protein>
<keyword evidence="10" id="KW-1185">Reference proteome</keyword>
<evidence type="ECO:0000259" key="8">
    <source>
        <dbReference type="PROSITE" id="PS50157"/>
    </source>
</evidence>
<feature type="compositionally biased region" description="Low complexity" evidence="7">
    <location>
        <begin position="682"/>
        <end position="701"/>
    </location>
</feature>
<feature type="compositionally biased region" description="Low complexity" evidence="7">
    <location>
        <begin position="566"/>
        <end position="597"/>
    </location>
</feature>
<feature type="region of interest" description="Disordered" evidence="7">
    <location>
        <begin position="669"/>
        <end position="752"/>
    </location>
</feature>
<dbReference type="EMBL" id="JAPCWZ010000010">
    <property type="protein sequence ID" value="KAK8849054.1"/>
    <property type="molecule type" value="Genomic_DNA"/>
</dbReference>
<dbReference type="InterPro" id="IPR050527">
    <property type="entry name" value="Snail/Krueppel_Znf"/>
</dbReference>
<sequence length="752" mass="80658">MSFSAYQPARSLTCEFGIRTQVVRQKLSSIFTMHSPSYSPFAQMQYTHSYQPGPSFSSTEHSDGSSSGTLASQWTSTADFPQQHNIAPRASFSSTTCVSRHELPKQQNCGFLTRAVDNCSKSRFYASALEYYLLEEPAPPTPDGVRCLMGDCPRAFRDARQMLWHLRECSFFKDGKYKCPECNTTETFRTTSSTKCSWLRPRFSYKAMLHASAEVMKRMLGPKSSLCTNCRHTLNEDLGKTLRGRGGSTKDSEDSPPSYPDHHGKRPSTDSSCSSGYPRPGMAELFDTSLNELPWQPGPGAMSELVGDASFHPQSQTQWVFKMADAHHGASLPQALNTNHSTPPTGISGLSARSMGGFSADVSPTSSGKSPNNTLDSAINAPFADLNALFRMDTHHHANRVSIEQQQSSDGLSGHVYSKQTSSQNLTASTLGNPNMPTESDIFLQESHEGGIMPINIDNGNSRARQPTPTLSVDIPVGVVQGEETVMTSAMTWGPDFANFPFDSSLDLLNDDLNNNAAAAPPTPTMHGFNKAMIVARSHTAAAAYGRATALQNSRNIIRGQEKYGSFSSSADDIPPSSAVSSSSSSGCSTGGTDSVSPGSGDVRKQEILLPSSSSPSSLSPGQLRCSKCDFVPTGKQEKLLAYYQKHQAIHSGRRFPCPKCGKTYSRKDNAASHVKRVHSKGSSAAPGTPSSSPAAAVGSNARKRHGSGSGYNGDHMNSAQQRKKSRSHSNESQAAAAAAAMLAPGNGGGWL</sequence>
<evidence type="ECO:0000256" key="1">
    <source>
        <dbReference type="ARBA" id="ARBA00022723"/>
    </source>
</evidence>
<keyword evidence="5" id="KW-0539">Nucleus</keyword>
<comment type="caution">
    <text evidence="9">The sequence shown here is derived from an EMBL/GenBank/DDBJ whole genome shotgun (WGS) entry which is preliminary data.</text>
</comment>
<evidence type="ECO:0000256" key="2">
    <source>
        <dbReference type="ARBA" id="ARBA00022737"/>
    </source>
</evidence>
<dbReference type="InterPro" id="IPR036236">
    <property type="entry name" value="Znf_C2H2_sf"/>
</dbReference>
<feature type="region of interest" description="Disordered" evidence="7">
    <location>
        <begin position="238"/>
        <end position="278"/>
    </location>
</feature>
<dbReference type="Pfam" id="PF00096">
    <property type="entry name" value="zf-C2H2"/>
    <property type="match status" value="1"/>
</dbReference>
<dbReference type="PROSITE" id="PS50157">
    <property type="entry name" value="ZINC_FINGER_C2H2_2"/>
    <property type="match status" value="1"/>
</dbReference>
<feature type="compositionally biased region" description="Polar residues" evidence="7">
    <location>
        <begin position="362"/>
        <end position="376"/>
    </location>
</feature>
<feature type="region of interest" description="Disordered" evidence="7">
    <location>
        <begin position="52"/>
        <end position="72"/>
    </location>
</feature>
<accession>A0ABR2HMC1</accession>
<keyword evidence="2" id="KW-0677">Repeat</keyword>
<evidence type="ECO:0000256" key="6">
    <source>
        <dbReference type="PROSITE-ProRule" id="PRU00042"/>
    </source>
</evidence>
<feature type="compositionally biased region" description="Polar residues" evidence="7">
    <location>
        <begin position="402"/>
        <end position="411"/>
    </location>
</feature>
<evidence type="ECO:0000256" key="7">
    <source>
        <dbReference type="SAM" id="MobiDB-lite"/>
    </source>
</evidence>
<keyword evidence="1" id="KW-0479">Metal-binding</keyword>
<evidence type="ECO:0000256" key="4">
    <source>
        <dbReference type="ARBA" id="ARBA00022833"/>
    </source>
</evidence>
<keyword evidence="4" id="KW-0862">Zinc</keyword>
<name>A0ABR2HMC1_9PEZI</name>
<dbReference type="Gene3D" id="3.30.160.60">
    <property type="entry name" value="Classic Zinc Finger"/>
    <property type="match status" value="1"/>
</dbReference>
<evidence type="ECO:0000256" key="5">
    <source>
        <dbReference type="ARBA" id="ARBA00023242"/>
    </source>
</evidence>
<evidence type="ECO:0000313" key="10">
    <source>
        <dbReference type="Proteomes" id="UP001390339"/>
    </source>
</evidence>
<dbReference type="PANTHER" id="PTHR24388:SF104">
    <property type="entry name" value="AT-RICH BINDING PROTEIN-RELATED"/>
    <property type="match status" value="1"/>
</dbReference>
<feature type="compositionally biased region" description="Low complexity" evidence="7">
    <location>
        <begin position="55"/>
        <end position="67"/>
    </location>
</feature>
<feature type="domain" description="C2H2-type" evidence="8">
    <location>
        <begin position="656"/>
        <end position="684"/>
    </location>
</feature>
<dbReference type="PANTHER" id="PTHR24388">
    <property type="entry name" value="ZINC FINGER PROTEIN"/>
    <property type="match status" value="1"/>
</dbReference>
<reference evidence="9 10" key="1">
    <citation type="journal article" date="2024" name="IMA Fungus">
        <title>Apiospora arundinis, a panoply of carbohydrate-active enzymes and secondary metabolites.</title>
        <authorList>
            <person name="Sorensen T."/>
            <person name="Petersen C."/>
            <person name="Muurmann A.T."/>
            <person name="Christiansen J.V."/>
            <person name="Brundto M.L."/>
            <person name="Overgaard C.K."/>
            <person name="Boysen A.T."/>
            <person name="Wollenberg R.D."/>
            <person name="Larsen T.O."/>
            <person name="Sorensen J.L."/>
            <person name="Nielsen K.L."/>
            <person name="Sondergaard T.E."/>
        </authorList>
    </citation>
    <scope>NUCLEOTIDE SEQUENCE [LARGE SCALE GENOMIC DNA]</scope>
    <source>
        <strain evidence="9 10">AAU 773</strain>
    </source>
</reference>
<dbReference type="Proteomes" id="UP001390339">
    <property type="component" value="Unassembled WGS sequence"/>
</dbReference>
<feature type="region of interest" description="Disordered" evidence="7">
    <location>
        <begin position="402"/>
        <end position="438"/>
    </location>
</feature>
<dbReference type="InterPro" id="IPR013087">
    <property type="entry name" value="Znf_C2H2_type"/>
</dbReference>
<feature type="compositionally biased region" description="Polar residues" evidence="7">
    <location>
        <begin position="418"/>
        <end position="438"/>
    </location>
</feature>
<dbReference type="SUPFAM" id="SSF57667">
    <property type="entry name" value="beta-beta-alpha zinc fingers"/>
    <property type="match status" value="1"/>
</dbReference>